<dbReference type="InterPro" id="IPR013083">
    <property type="entry name" value="Znf_RING/FYVE/PHD"/>
</dbReference>
<name>A0A8H6T924_9AGAR</name>
<dbReference type="PANTHER" id="PTHR21540">
    <property type="entry name" value="RING FINGER AND SWIM DOMAIN-CONTAINING PROTEIN 2"/>
    <property type="match status" value="1"/>
</dbReference>
<gene>
    <name evidence="5" type="ORF">MIND_00258100</name>
</gene>
<reference evidence="5" key="1">
    <citation type="submission" date="2020-05" db="EMBL/GenBank/DDBJ databases">
        <title>Mycena genomes resolve the evolution of fungal bioluminescence.</title>
        <authorList>
            <person name="Tsai I.J."/>
        </authorList>
    </citation>
    <scope>NUCLEOTIDE SEQUENCE</scope>
    <source>
        <strain evidence="5">171206Taipei</strain>
    </source>
</reference>
<evidence type="ECO:0000313" key="6">
    <source>
        <dbReference type="Proteomes" id="UP000636479"/>
    </source>
</evidence>
<evidence type="ECO:0000256" key="2">
    <source>
        <dbReference type="SAM" id="MobiDB-lite"/>
    </source>
</evidence>
<evidence type="ECO:0000259" key="4">
    <source>
        <dbReference type="PROSITE" id="PS50966"/>
    </source>
</evidence>
<feature type="domain" description="SWIM-type" evidence="4">
    <location>
        <begin position="125"/>
        <end position="157"/>
    </location>
</feature>
<dbReference type="PROSITE" id="PS50966">
    <property type="entry name" value="ZF_SWIM"/>
    <property type="match status" value="1"/>
</dbReference>
<evidence type="ECO:0000313" key="5">
    <source>
        <dbReference type="EMBL" id="KAF7312446.1"/>
    </source>
</evidence>
<dbReference type="PROSITE" id="PS50089">
    <property type="entry name" value="ZF_RING_2"/>
    <property type="match status" value="1"/>
</dbReference>
<dbReference type="RefSeq" id="XP_037224554.1">
    <property type="nucleotide sequence ID" value="XM_037359459.1"/>
</dbReference>
<dbReference type="Pfam" id="PF13639">
    <property type="entry name" value="zf-RING_2"/>
    <property type="match status" value="1"/>
</dbReference>
<accession>A0A8H6T924</accession>
<proteinExistence type="predicted"/>
<dbReference type="GO" id="GO:0061630">
    <property type="term" value="F:ubiquitin protein ligase activity"/>
    <property type="evidence" value="ECO:0007669"/>
    <property type="project" value="InterPro"/>
</dbReference>
<dbReference type="InterPro" id="IPR007527">
    <property type="entry name" value="Znf_SWIM"/>
</dbReference>
<comment type="caution">
    <text evidence="5">The sequence shown here is derived from an EMBL/GenBank/DDBJ whole genome shotgun (WGS) entry which is preliminary data.</text>
</comment>
<dbReference type="AlphaFoldDB" id="A0A8H6T924"/>
<keyword evidence="1" id="KW-0479">Metal-binding</keyword>
<feature type="region of interest" description="Disordered" evidence="2">
    <location>
        <begin position="1"/>
        <end position="71"/>
    </location>
</feature>
<feature type="domain" description="RING-type" evidence="3">
    <location>
        <begin position="227"/>
        <end position="277"/>
    </location>
</feature>
<protein>
    <submittedName>
        <fullName evidence="5">Uncharacterized protein</fullName>
    </submittedName>
</protein>
<feature type="compositionally biased region" description="Low complexity" evidence="2">
    <location>
        <begin position="36"/>
        <end position="50"/>
    </location>
</feature>
<keyword evidence="6" id="KW-1185">Reference proteome</keyword>
<dbReference type="GeneID" id="59341975"/>
<dbReference type="GO" id="GO:0008270">
    <property type="term" value="F:zinc ion binding"/>
    <property type="evidence" value="ECO:0007669"/>
    <property type="project" value="UniProtKB-KW"/>
</dbReference>
<evidence type="ECO:0000259" key="3">
    <source>
        <dbReference type="PROSITE" id="PS50089"/>
    </source>
</evidence>
<dbReference type="InterPro" id="IPR039903">
    <property type="entry name" value="Zswim2"/>
</dbReference>
<dbReference type="EMBL" id="JACAZF010000002">
    <property type="protein sequence ID" value="KAF7312446.1"/>
    <property type="molecule type" value="Genomic_DNA"/>
</dbReference>
<keyword evidence="1" id="KW-0863">Zinc-finger</keyword>
<dbReference type="Pfam" id="PF04434">
    <property type="entry name" value="SWIM"/>
    <property type="match status" value="1"/>
</dbReference>
<dbReference type="SUPFAM" id="SSF57850">
    <property type="entry name" value="RING/U-box"/>
    <property type="match status" value="1"/>
</dbReference>
<dbReference type="OrthoDB" id="2122982at2759"/>
<organism evidence="5 6">
    <name type="scientific">Mycena indigotica</name>
    <dbReference type="NCBI Taxonomy" id="2126181"/>
    <lineage>
        <taxon>Eukaryota</taxon>
        <taxon>Fungi</taxon>
        <taxon>Dikarya</taxon>
        <taxon>Basidiomycota</taxon>
        <taxon>Agaricomycotina</taxon>
        <taxon>Agaricomycetes</taxon>
        <taxon>Agaricomycetidae</taxon>
        <taxon>Agaricales</taxon>
        <taxon>Marasmiineae</taxon>
        <taxon>Mycenaceae</taxon>
        <taxon>Mycena</taxon>
    </lineage>
</organism>
<feature type="compositionally biased region" description="Low complexity" evidence="2">
    <location>
        <begin position="10"/>
        <end position="22"/>
    </location>
</feature>
<dbReference type="Proteomes" id="UP000636479">
    <property type="component" value="Unassembled WGS sequence"/>
</dbReference>
<dbReference type="PANTHER" id="PTHR21540:SF0">
    <property type="entry name" value="PHD FAMILY PROTEIN"/>
    <property type="match status" value="1"/>
</dbReference>
<dbReference type="CDD" id="cd16494">
    <property type="entry name" value="RING-CH-C4HC3_ZSWM2"/>
    <property type="match status" value="1"/>
</dbReference>
<dbReference type="InterPro" id="IPR001841">
    <property type="entry name" value="Znf_RING"/>
</dbReference>
<sequence length="343" mass="37281">MAGKKRSIHAASASSTQAAPAAKRIRYDHTIPTPTPTAGPSTSASLSSPTVPVQASRSPRKKATTASAKPTVEKRLARFKSSCPQNIGERVGRVMSQRFFMVDRERVGEELKEEFKVLGSTGNIYTVTVAHLPSCDCPDASKGNHCKHILFVFLKVLQVPQSSQSWYQKALLTTELEEIFANAPVAPNSVTNPRIREAYAKAVGKTVPEQASASQTKKRMPAEDDDCPICYDEMHSVAETSLVFCESCGNAVHKECFGQWQNTSRNQGKPLTCIYCRASWPSAGAASGSGGNRGRAGMSDGYVNLAGVAGVSPQRDTSSYYDGPRRGRGYYGYRGRYNPYDYD</sequence>
<keyword evidence="1" id="KW-0862">Zinc</keyword>
<evidence type="ECO:0000256" key="1">
    <source>
        <dbReference type="PROSITE-ProRule" id="PRU00175"/>
    </source>
</evidence>
<dbReference type="Gene3D" id="3.30.40.10">
    <property type="entry name" value="Zinc/RING finger domain, C3HC4 (zinc finger)"/>
    <property type="match status" value="1"/>
</dbReference>